<keyword evidence="5 9" id="KW-0012">Acyltransferase</keyword>
<proteinExistence type="inferred from homology"/>
<dbReference type="InterPro" id="IPR016039">
    <property type="entry name" value="Thiolase-like"/>
</dbReference>
<sequence>DARILSVHSRIELVMAASKNTRRVAIVDALRTPFAKSGTALKSQSTLDLSSAVVGELLARSGVDAGKVDRVVYGSVVQSVDAPNVAREIVLAGPFPASVDAYSVTRACATSTQSFVDGAQAILLGDADIVITGGADSLSRPPITYSDRFVDILMEANAARDLPAKARAFSQVRPRDLAPHPPAIAERSTNETMGDSAEKMAKANGISREAQDEFALRSHTKAIEAREAGIFDSEVMPYPVPPRFKDIVERDTIPRDDSSLEKLAKLKPVFDRKYGTVTAANASPLTDGASALLLMDESVAKALGYEPKAYLRSYAFAALDPNWQLLMGPAFATPIALDRAGMTLADLDLIDMHEAFAAQILSNIQAFASDSFARERLGRDKAIGEIDDAKFNIYGGSISLGHPFGATGARQIMTMANELDRRGGGTALVTQCAAGGLGAAVILEK</sequence>
<keyword evidence="3 9" id="KW-0808">Transferase</keyword>
<dbReference type="EC" id="2.3.1.16" evidence="9"/>
<dbReference type="PANTHER" id="PTHR18919">
    <property type="entry name" value="ACETYL-COA C-ACYLTRANSFERASE"/>
    <property type="match status" value="1"/>
</dbReference>
<dbReference type="InterPro" id="IPR020616">
    <property type="entry name" value="Thiolase_N"/>
</dbReference>
<feature type="domain" description="Thiolase C-terminal" evidence="8">
    <location>
        <begin position="306"/>
        <end position="445"/>
    </location>
</feature>
<evidence type="ECO:0000313" key="9">
    <source>
        <dbReference type="EMBL" id="VAW02690.1"/>
    </source>
</evidence>
<evidence type="ECO:0000256" key="2">
    <source>
        <dbReference type="ARBA" id="ARBA00022490"/>
    </source>
</evidence>
<organism evidence="9">
    <name type="scientific">hydrothermal vent metagenome</name>
    <dbReference type="NCBI Taxonomy" id="652676"/>
    <lineage>
        <taxon>unclassified sequences</taxon>
        <taxon>metagenomes</taxon>
        <taxon>ecological metagenomes</taxon>
    </lineage>
</organism>
<dbReference type="EMBL" id="UOEI01000338">
    <property type="protein sequence ID" value="VAW02690.1"/>
    <property type="molecule type" value="Genomic_DNA"/>
</dbReference>
<evidence type="ECO:0000256" key="6">
    <source>
        <dbReference type="SAM" id="MobiDB-lite"/>
    </source>
</evidence>
<dbReference type="SUPFAM" id="SSF53901">
    <property type="entry name" value="Thiolase-like"/>
    <property type="match status" value="2"/>
</dbReference>
<evidence type="ECO:0000256" key="4">
    <source>
        <dbReference type="ARBA" id="ARBA00023098"/>
    </source>
</evidence>
<dbReference type="NCBIfam" id="NF006516">
    <property type="entry name" value="PRK08963.1"/>
    <property type="match status" value="1"/>
</dbReference>
<dbReference type="NCBIfam" id="TIGR01930">
    <property type="entry name" value="AcCoA-C-Actrans"/>
    <property type="match status" value="1"/>
</dbReference>
<dbReference type="InterPro" id="IPR020617">
    <property type="entry name" value="Thiolase_C"/>
</dbReference>
<protein>
    <submittedName>
        <fullName evidence="9">3-ketoacyl-CoA thiolase</fullName>
        <ecNumber evidence="9">2.3.1.16</ecNumber>
    </submittedName>
</protein>
<dbReference type="Gene3D" id="3.40.47.10">
    <property type="match status" value="1"/>
</dbReference>
<feature type="domain" description="Thiolase N-terminal" evidence="7">
    <location>
        <begin position="24"/>
        <end position="298"/>
    </location>
</feature>
<dbReference type="Pfam" id="PF00108">
    <property type="entry name" value="Thiolase_N"/>
    <property type="match status" value="1"/>
</dbReference>
<evidence type="ECO:0000259" key="7">
    <source>
        <dbReference type="Pfam" id="PF00108"/>
    </source>
</evidence>
<evidence type="ECO:0000256" key="3">
    <source>
        <dbReference type="ARBA" id="ARBA00022679"/>
    </source>
</evidence>
<dbReference type="PANTHER" id="PTHR18919:SF107">
    <property type="entry name" value="ACETYL-COA ACETYLTRANSFERASE, CYTOSOLIC"/>
    <property type="match status" value="1"/>
</dbReference>
<feature type="non-terminal residue" evidence="9">
    <location>
        <position position="1"/>
    </location>
</feature>
<dbReference type="PROSITE" id="PS00737">
    <property type="entry name" value="THIOLASE_2"/>
    <property type="match status" value="1"/>
</dbReference>
<evidence type="ECO:0000256" key="1">
    <source>
        <dbReference type="ARBA" id="ARBA00010982"/>
    </source>
</evidence>
<dbReference type="GO" id="GO:0005829">
    <property type="term" value="C:cytosol"/>
    <property type="evidence" value="ECO:0007669"/>
    <property type="project" value="TreeGrafter"/>
</dbReference>
<gene>
    <name evidence="9" type="ORF">MNBD_ACTINO01-468</name>
</gene>
<evidence type="ECO:0000259" key="8">
    <source>
        <dbReference type="Pfam" id="PF02803"/>
    </source>
</evidence>
<keyword evidence="4" id="KW-0443">Lipid metabolism</keyword>
<dbReference type="AlphaFoldDB" id="A0A3B0SED3"/>
<dbReference type="PIRSF" id="PIRSF000429">
    <property type="entry name" value="Ac-CoA_Ac_transf"/>
    <property type="match status" value="1"/>
</dbReference>
<reference evidence="9" key="1">
    <citation type="submission" date="2018-06" db="EMBL/GenBank/DDBJ databases">
        <authorList>
            <person name="Zhirakovskaya E."/>
        </authorList>
    </citation>
    <scope>NUCLEOTIDE SEQUENCE</scope>
</reference>
<dbReference type="InterPro" id="IPR020613">
    <property type="entry name" value="Thiolase_CS"/>
</dbReference>
<dbReference type="FunFam" id="3.40.47.10:FF:000011">
    <property type="entry name" value="3-ketoacyl-CoA thiolase"/>
    <property type="match status" value="1"/>
</dbReference>
<dbReference type="InterPro" id="IPR002155">
    <property type="entry name" value="Thiolase"/>
</dbReference>
<comment type="similarity">
    <text evidence="1">Belongs to the thiolase-like superfamily. Thiolase family.</text>
</comment>
<evidence type="ECO:0000256" key="5">
    <source>
        <dbReference type="ARBA" id="ARBA00023315"/>
    </source>
</evidence>
<name>A0A3B0SED3_9ZZZZ</name>
<dbReference type="GO" id="GO:0003988">
    <property type="term" value="F:acetyl-CoA C-acyltransferase activity"/>
    <property type="evidence" value="ECO:0007669"/>
    <property type="project" value="UniProtKB-EC"/>
</dbReference>
<feature type="region of interest" description="Disordered" evidence="6">
    <location>
        <begin position="176"/>
        <end position="195"/>
    </location>
</feature>
<accession>A0A3B0SED3</accession>
<dbReference type="CDD" id="cd00751">
    <property type="entry name" value="thiolase"/>
    <property type="match status" value="1"/>
</dbReference>
<dbReference type="Pfam" id="PF02803">
    <property type="entry name" value="Thiolase_C"/>
    <property type="match status" value="1"/>
</dbReference>
<dbReference type="GO" id="GO:0006629">
    <property type="term" value="P:lipid metabolic process"/>
    <property type="evidence" value="ECO:0007669"/>
    <property type="project" value="UniProtKB-KW"/>
</dbReference>
<keyword evidence="2" id="KW-0963">Cytoplasm</keyword>